<keyword evidence="1" id="KW-1133">Transmembrane helix</keyword>
<evidence type="ECO:0000313" key="3">
    <source>
        <dbReference type="Proteomes" id="UP001144256"/>
    </source>
</evidence>
<keyword evidence="1" id="KW-0812">Transmembrane</keyword>
<evidence type="ECO:0000256" key="1">
    <source>
        <dbReference type="SAM" id="Phobius"/>
    </source>
</evidence>
<feature type="transmembrane region" description="Helical" evidence="1">
    <location>
        <begin position="12"/>
        <end position="31"/>
    </location>
</feature>
<reference evidence="2" key="1">
    <citation type="submission" date="2022-06" db="EMBL/GenBank/DDBJ databases">
        <title>Vallitalea longa sp. nov., an anaerobic bacterium isolated from marine sediment.</title>
        <authorList>
            <person name="Hirano S."/>
            <person name="Terahara T."/>
            <person name="Mori K."/>
            <person name="Hamada M."/>
            <person name="Matsumoto R."/>
            <person name="Kobayashi T."/>
        </authorList>
    </citation>
    <scope>NUCLEOTIDE SEQUENCE</scope>
    <source>
        <strain evidence="2">SH18-1</strain>
    </source>
</reference>
<dbReference type="Proteomes" id="UP001144256">
    <property type="component" value="Unassembled WGS sequence"/>
</dbReference>
<evidence type="ECO:0000313" key="2">
    <source>
        <dbReference type="EMBL" id="GKX31973.1"/>
    </source>
</evidence>
<comment type="caution">
    <text evidence="2">The sequence shown here is derived from an EMBL/GenBank/DDBJ whole genome shotgun (WGS) entry which is preliminary data.</text>
</comment>
<name>A0A9W5YGQ0_9FIRM</name>
<sequence length="190" mass="22639">MKYIKNSFTKNKIILLLIITLLIFISSTIILHNRYNKLKNQTLDHINNEWYQLNRMCEIIDKNYINSNSKEAALYRMFVNQLCYNFTPTVITDDLSVNMNRLLIEAYDPLFKNLSYEDEVIDTDEALKLLKEMNNFLYSISHKIVTSENIEWLIKESSKEHIDLNENVENFTIEYIQLVDDYFKQDTSIN</sequence>
<protein>
    <submittedName>
        <fullName evidence="2">Uncharacterized protein</fullName>
    </submittedName>
</protein>
<keyword evidence="1" id="KW-0472">Membrane</keyword>
<dbReference type="RefSeq" id="WP_281819336.1">
    <property type="nucleotide sequence ID" value="NZ_BRLB01000024.1"/>
</dbReference>
<dbReference type="EMBL" id="BRLB01000024">
    <property type="protein sequence ID" value="GKX31973.1"/>
    <property type="molecule type" value="Genomic_DNA"/>
</dbReference>
<keyword evidence="3" id="KW-1185">Reference proteome</keyword>
<organism evidence="2 3">
    <name type="scientific">Vallitalea longa</name>
    <dbReference type="NCBI Taxonomy" id="2936439"/>
    <lineage>
        <taxon>Bacteria</taxon>
        <taxon>Bacillati</taxon>
        <taxon>Bacillota</taxon>
        <taxon>Clostridia</taxon>
        <taxon>Lachnospirales</taxon>
        <taxon>Vallitaleaceae</taxon>
        <taxon>Vallitalea</taxon>
    </lineage>
</organism>
<gene>
    <name evidence="2" type="ORF">SH1V18_44530</name>
</gene>
<dbReference type="AlphaFoldDB" id="A0A9W5YGQ0"/>
<accession>A0A9W5YGQ0</accession>
<proteinExistence type="predicted"/>